<comment type="caution">
    <text evidence="1">The sequence shown here is derived from an EMBL/GenBank/DDBJ whole genome shotgun (WGS) entry which is preliminary data.</text>
</comment>
<gene>
    <name evidence="1" type="ORF">HNQ39_005145</name>
</gene>
<protein>
    <submittedName>
        <fullName evidence="1">Uncharacterized protein</fullName>
    </submittedName>
</protein>
<evidence type="ECO:0000313" key="1">
    <source>
        <dbReference type="EMBL" id="MBB6053311.1"/>
    </source>
</evidence>
<dbReference type="RefSeq" id="WP_184203406.1">
    <property type="nucleotide sequence ID" value="NZ_JACHGW010000006.1"/>
</dbReference>
<accession>A0A7W9W9H9</accession>
<proteinExistence type="predicted"/>
<dbReference type="EMBL" id="JACHGW010000006">
    <property type="protein sequence ID" value="MBB6053311.1"/>
    <property type="molecule type" value="Genomic_DNA"/>
</dbReference>
<dbReference type="Proteomes" id="UP000520814">
    <property type="component" value="Unassembled WGS sequence"/>
</dbReference>
<keyword evidence="2" id="KW-1185">Reference proteome</keyword>
<evidence type="ECO:0000313" key="2">
    <source>
        <dbReference type="Proteomes" id="UP000520814"/>
    </source>
</evidence>
<name>A0A7W9W9H9_ARMRO</name>
<sequence>MRTLYTPNGPAAYHKTMHVAAHLSMRGTPTAKRYSVWFVPTGGVGRGLAESDPRHKAAVKRALEAGPLNGARAEWAEENGDTYTVQEA</sequence>
<reference evidence="1 2" key="1">
    <citation type="submission" date="2020-08" db="EMBL/GenBank/DDBJ databases">
        <title>Genomic Encyclopedia of Type Strains, Phase IV (KMG-IV): sequencing the most valuable type-strain genomes for metagenomic binning, comparative biology and taxonomic classification.</title>
        <authorList>
            <person name="Goeker M."/>
        </authorList>
    </citation>
    <scope>NUCLEOTIDE SEQUENCE [LARGE SCALE GENOMIC DNA]</scope>
    <source>
        <strain evidence="1 2">DSM 23562</strain>
    </source>
</reference>
<dbReference type="AlphaFoldDB" id="A0A7W9W9H9"/>
<organism evidence="1 2">
    <name type="scientific">Armatimonas rosea</name>
    <dbReference type="NCBI Taxonomy" id="685828"/>
    <lineage>
        <taxon>Bacteria</taxon>
        <taxon>Bacillati</taxon>
        <taxon>Armatimonadota</taxon>
        <taxon>Armatimonadia</taxon>
        <taxon>Armatimonadales</taxon>
        <taxon>Armatimonadaceae</taxon>
        <taxon>Armatimonas</taxon>
    </lineage>
</organism>